<sequence length="85" mass="8429">MSGDKDETPQSGDNVLALGLPLGLPIGLALGVSLGVALESLAIGISLGVAFGMSLSLAFGAAKAKELKNKRDAASDGDASDEEKS</sequence>
<dbReference type="AlphaFoldDB" id="A0A9W6IMX6"/>
<name>A0A9W6IMX6_9PROT</name>
<evidence type="ECO:0008006" key="4">
    <source>
        <dbReference type="Google" id="ProtNLM"/>
    </source>
</evidence>
<protein>
    <recommendedName>
        <fullName evidence="4">Glycine zipper family protein</fullName>
    </recommendedName>
</protein>
<comment type="caution">
    <text evidence="2">The sequence shown here is derived from an EMBL/GenBank/DDBJ whole genome shotgun (WGS) entry which is preliminary data.</text>
</comment>
<keyword evidence="1" id="KW-0812">Transmembrane</keyword>
<keyword evidence="1" id="KW-1133">Transmembrane helix</keyword>
<evidence type="ECO:0000256" key="1">
    <source>
        <dbReference type="SAM" id="Phobius"/>
    </source>
</evidence>
<dbReference type="RefSeq" id="WP_271186479.1">
    <property type="nucleotide sequence ID" value="NZ_BSFE01000003.1"/>
</dbReference>
<evidence type="ECO:0000313" key="2">
    <source>
        <dbReference type="EMBL" id="GLK52115.1"/>
    </source>
</evidence>
<reference evidence="2" key="2">
    <citation type="submission" date="2023-01" db="EMBL/GenBank/DDBJ databases">
        <authorList>
            <person name="Sun Q."/>
            <person name="Evtushenko L."/>
        </authorList>
    </citation>
    <scope>NUCLEOTIDE SEQUENCE</scope>
    <source>
        <strain evidence="2">VKM B-1513</strain>
    </source>
</reference>
<gene>
    <name evidence="2" type="ORF">GCM10017621_16230</name>
</gene>
<keyword evidence="1" id="KW-0472">Membrane</keyword>
<keyword evidence="3" id="KW-1185">Reference proteome</keyword>
<organism evidence="2 3">
    <name type="scientific">Maricaulis virginensis</name>
    <dbReference type="NCBI Taxonomy" id="144022"/>
    <lineage>
        <taxon>Bacteria</taxon>
        <taxon>Pseudomonadati</taxon>
        <taxon>Pseudomonadota</taxon>
        <taxon>Alphaproteobacteria</taxon>
        <taxon>Maricaulales</taxon>
        <taxon>Maricaulaceae</taxon>
        <taxon>Maricaulis</taxon>
    </lineage>
</organism>
<feature type="transmembrane region" description="Helical" evidence="1">
    <location>
        <begin position="15"/>
        <end position="35"/>
    </location>
</feature>
<reference evidence="2" key="1">
    <citation type="journal article" date="2014" name="Int. J. Syst. Evol. Microbiol.">
        <title>Complete genome sequence of Corynebacterium casei LMG S-19264T (=DSM 44701T), isolated from a smear-ripened cheese.</title>
        <authorList>
            <consortium name="US DOE Joint Genome Institute (JGI-PGF)"/>
            <person name="Walter F."/>
            <person name="Albersmeier A."/>
            <person name="Kalinowski J."/>
            <person name="Ruckert C."/>
        </authorList>
    </citation>
    <scope>NUCLEOTIDE SEQUENCE</scope>
    <source>
        <strain evidence="2">VKM B-1513</strain>
    </source>
</reference>
<proteinExistence type="predicted"/>
<dbReference type="EMBL" id="BSFE01000003">
    <property type="protein sequence ID" value="GLK52115.1"/>
    <property type="molecule type" value="Genomic_DNA"/>
</dbReference>
<dbReference type="Proteomes" id="UP001143486">
    <property type="component" value="Unassembled WGS sequence"/>
</dbReference>
<accession>A0A9W6IMX6</accession>
<feature type="transmembrane region" description="Helical" evidence="1">
    <location>
        <begin position="41"/>
        <end position="62"/>
    </location>
</feature>
<evidence type="ECO:0000313" key="3">
    <source>
        <dbReference type="Proteomes" id="UP001143486"/>
    </source>
</evidence>